<keyword evidence="2 3" id="KW-1015">Disulfide bond</keyword>
<dbReference type="Gene3D" id="2.60.120.290">
    <property type="entry name" value="Spermadhesin, CUB domain"/>
    <property type="match status" value="1"/>
</dbReference>
<accession>A0ABR1AH76</accession>
<keyword evidence="4" id="KW-0768">Sushi</keyword>
<dbReference type="PANTHER" id="PTHR24251">
    <property type="entry name" value="OVOCHYMASE-RELATED"/>
    <property type="match status" value="1"/>
</dbReference>
<feature type="disulfide bond" evidence="3">
    <location>
        <begin position="154"/>
        <end position="181"/>
    </location>
</feature>
<keyword evidence="9" id="KW-1185">Reference proteome</keyword>
<name>A0ABR1AH76_POLSC</name>
<dbReference type="SUPFAM" id="SSF49854">
    <property type="entry name" value="Spermadhesin, CUB domain"/>
    <property type="match status" value="1"/>
</dbReference>
<dbReference type="InterPro" id="IPR000436">
    <property type="entry name" value="Sushi_SCR_CCP_dom"/>
</dbReference>
<dbReference type="InterPro" id="IPR000859">
    <property type="entry name" value="CUB_dom"/>
</dbReference>
<evidence type="ECO:0000256" key="4">
    <source>
        <dbReference type="PROSITE-ProRule" id="PRU00302"/>
    </source>
</evidence>
<dbReference type="Pfam" id="PF00431">
    <property type="entry name" value="CUB"/>
    <property type="match status" value="1"/>
</dbReference>
<protein>
    <submittedName>
        <fullName evidence="8">Uncharacterized protein</fullName>
    </submittedName>
</protein>
<feature type="domain" description="CUB" evidence="6">
    <location>
        <begin position="154"/>
        <end position="269"/>
    </location>
</feature>
<gene>
    <name evidence="8" type="ORF">RUM44_003700</name>
</gene>
<evidence type="ECO:0000313" key="8">
    <source>
        <dbReference type="EMBL" id="KAK6619318.1"/>
    </source>
</evidence>
<comment type="caution">
    <text evidence="4">Lacks conserved residue(s) required for the propagation of feature annotation.</text>
</comment>
<organism evidence="8 9">
    <name type="scientific">Polyplax serrata</name>
    <name type="common">Common mouse louse</name>
    <dbReference type="NCBI Taxonomy" id="468196"/>
    <lineage>
        <taxon>Eukaryota</taxon>
        <taxon>Metazoa</taxon>
        <taxon>Ecdysozoa</taxon>
        <taxon>Arthropoda</taxon>
        <taxon>Hexapoda</taxon>
        <taxon>Insecta</taxon>
        <taxon>Pterygota</taxon>
        <taxon>Neoptera</taxon>
        <taxon>Paraneoptera</taxon>
        <taxon>Psocodea</taxon>
        <taxon>Troctomorpha</taxon>
        <taxon>Phthiraptera</taxon>
        <taxon>Anoplura</taxon>
        <taxon>Polyplacidae</taxon>
        <taxon>Polyplax</taxon>
    </lineage>
</organism>
<dbReference type="InterPro" id="IPR035914">
    <property type="entry name" value="Sperma_CUB_dom_sf"/>
</dbReference>
<reference evidence="8 9" key="1">
    <citation type="submission" date="2023-09" db="EMBL/GenBank/DDBJ databases">
        <title>Genomes of two closely related lineages of the louse Polyplax serrata with different host specificities.</title>
        <authorList>
            <person name="Martinu J."/>
            <person name="Tarabai H."/>
            <person name="Stefka J."/>
            <person name="Hypsa V."/>
        </authorList>
    </citation>
    <scope>NUCLEOTIDE SEQUENCE [LARGE SCALE GENOMIC DNA]</scope>
    <source>
        <strain evidence="8">98ZLc_SE</strain>
    </source>
</reference>
<evidence type="ECO:0000259" key="7">
    <source>
        <dbReference type="PROSITE" id="PS50923"/>
    </source>
</evidence>
<evidence type="ECO:0000256" key="3">
    <source>
        <dbReference type="PROSITE-ProRule" id="PRU00059"/>
    </source>
</evidence>
<feature type="chain" id="PRO_5045714680" evidence="5">
    <location>
        <begin position="23"/>
        <end position="373"/>
    </location>
</feature>
<dbReference type="PROSITE" id="PS01180">
    <property type="entry name" value="CUB"/>
    <property type="match status" value="1"/>
</dbReference>
<sequence>MRSLFVVFVFMTVLLRRHSSDGQFDLLNVYGCQSTEFRLDCGDVLGARVVIFEAAFYKSTEGETGNSTCESLGLALKESGCTRSCSLHRCQTVTKRSDDVTQVNFRHAINRRCSGVKHCSYTFEKDYTEGIKLGSGGVIVSYACVKDETIAKSCNANINVTGEGLARSPGYPSYYIGEIACKWSLRAPHSQKVRVRLLDVSLRGIAPYDADCVDWIDITENGLNLVKTCGDVLEDVVVHSQGSALNVSFVANSKTIYPKRGFLFHYKAVGCSTLRKPEDAYLIERNNSFVHYRCCSGFVFRDSLARDKILQCYNENTWDGELSECVSNFKVTFKHLNIKVVHWKQYEFFVSVGAILSNKDNVFQVRLFFPEEF</sequence>
<proteinExistence type="predicted"/>
<dbReference type="CDD" id="cd00041">
    <property type="entry name" value="CUB"/>
    <property type="match status" value="1"/>
</dbReference>
<feature type="signal peptide" evidence="5">
    <location>
        <begin position="1"/>
        <end position="22"/>
    </location>
</feature>
<keyword evidence="1" id="KW-0677">Repeat</keyword>
<keyword evidence="5" id="KW-0732">Signal</keyword>
<evidence type="ECO:0000256" key="2">
    <source>
        <dbReference type="ARBA" id="ARBA00023157"/>
    </source>
</evidence>
<evidence type="ECO:0000256" key="1">
    <source>
        <dbReference type="ARBA" id="ARBA00022737"/>
    </source>
</evidence>
<dbReference type="SUPFAM" id="SSF57535">
    <property type="entry name" value="Complement control module/SCR domain"/>
    <property type="match status" value="1"/>
</dbReference>
<dbReference type="SMART" id="SM00042">
    <property type="entry name" value="CUB"/>
    <property type="match status" value="1"/>
</dbReference>
<comment type="caution">
    <text evidence="8">The sequence shown here is derived from an EMBL/GenBank/DDBJ whole genome shotgun (WGS) entry which is preliminary data.</text>
</comment>
<dbReference type="EMBL" id="JAWJWF010000049">
    <property type="protein sequence ID" value="KAK6619318.1"/>
    <property type="molecule type" value="Genomic_DNA"/>
</dbReference>
<feature type="domain" description="Sushi" evidence="7">
    <location>
        <begin position="269"/>
        <end position="327"/>
    </location>
</feature>
<evidence type="ECO:0000259" key="6">
    <source>
        <dbReference type="PROSITE" id="PS01180"/>
    </source>
</evidence>
<evidence type="ECO:0000313" key="9">
    <source>
        <dbReference type="Proteomes" id="UP001359485"/>
    </source>
</evidence>
<evidence type="ECO:0000256" key="5">
    <source>
        <dbReference type="SAM" id="SignalP"/>
    </source>
</evidence>
<dbReference type="CDD" id="cd00033">
    <property type="entry name" value="CCP"/>
    <property type="match status" value="1"/>
</dbReference>
<dbReference type="PROSITE" id="PS50923">
    <property type="entry name" value="SUSHI"/>
    <property type="match status" value="1"/>
</dbReference>
<dbReference type="InterPro" id="IPR035976">
    <property type="entry name" value="Sushi/SCR/CCP_sf"/>
</dbReference>
<dbReference type="Proteomes" id="UP001359485">
    <property type="component" value="Unassembled WGS sequence"/>
</dbReference>